<sequence length="246" mass="28513">MKDSRSVVCRSELARSAKCSSSSSGSNSSSSNTSSSNRWVEREPRRGENRAATETNTMHKKKEMLRMLRRYILKRNSLLGRDSNEGEEEEGRLKVRIEWQWSNRCIFVRIVCRVFYTYLCLYCATHYWCGSLNFKGTQRKRGIPTFREDRRMASFVVRNDETDGIPIGKWTELTMGFFNVSRKYGNSRKNSKAMKRKENSAFAGSLESTRPRSSKSEPHTTFSQRANRSRLRADVMAARRKRAWGG</sequence>
<gene>
    <name evidence="2" type="ORF">V1478_002562</name>
</gene>
<evidence type="ECO:0000256" key="1">
    <source>
        <dbReference type="SAM" id="MobiDB-lite"/>
    </source>
</evidence>
<dbReference type="EMBL" id="JAUDFV010000056">
    <property type="protein sequence ID" value="KAL2735878.1"/>
    <property type="molecule type" value="Genomic_DNA"/>
</dbReference>
<feature type="region of interest" description="Disordered" evidence="1">
    <location>
        <begin position="188"/>
        <end position="246"/>
    </location>
</feature>
<feature type="compositionally biased region" description="Low complexity" evidence="1">
    <location>
        <begin position="20"/>
        <end position="37"/>
    </location>
</feature>
<dbReference type="Proteomes" id="UP001607302">
    <property type="component" value="Unassembled WGS sequence"/>
</dbReference>
<proteinExistence type="predicted"/>
<reference evidence="2 3" key="1">
    <citation type="journal article" date="2024" name="Ann. Entomol. Soc. Am.">
        <title>Genomic analyses of the southern and eastern yellowjacket wasps (Hymenoptera: Vespidae) reveal evolutionary signatures of social life.</title>
        <authorList>
            <person name="Catto M.A."/>
            <person name="Caine P.B."/>
            <person name="Orr S.E."/>
            <person name="Hunt B.G."/>
            <person name="Goodisman M.A.D."/>
        </authorList>
    </citation>
    <scope>NUCLEOTIDE SEQUENCE [LARGE SCALE GENOMIC DNA]</scope>
    <source>
        <strain evidence="2">233</strain>
        <tissue evidence="2">Head and thorax</tissue>
    </source>
</reference>
<evidence type="ECO:0000313" key="3">
    <source>
        <dbReference type="Proteomes" id="UP001607302"/>
    </source>
</evidence>
<evidence type="ECO:0000313" key="2">
    <source>
        <dbReference type="EMBL" id="KAL2735878.1"/>
    </source>
</evidence>
<feature type="region of interest" description="Disordered" evidence="1">
    <location>
        <begin position="15"/>
        <end position="59"/>
    </location>
</feature>
<keyword evidence="3" id="KW-1185">Reference proteome</keyword>
<protein>
    <submittedName>
        <fullName evidence="2">Uncharacterized protein</fullName>
    </submittedName>
</protein>
<feature type="compositionally biased region" description="Basic and acidic residues" evidence="1">
    <location>
        <begin position="39"/>
        <end position="51"/>
    </location>
</feature>
<accession>A0ABD2BSX2</accession>
<dbReference type="AlphaFoldDB" id="A0ABD2BSX2"/>
<name>A0ABD2BSX2_VESSQ</name>
<organism evidence="2 3">
    <name type="scientific">Vespula squamosa</name>
    <name type="common">Southern yellow jacket</name>
    <name type="synonym">Wasp</name>
    <dbReference type="NCBI Taxonomy" id="30214"/>
    <lineage>
        <taxon>Eukaryota</taxon>
        <taxon>Metazoa</taxon>
        <taxon>Ecdysozoa</taxon>
        <taxon>Arthropoda</taxon>
        <taxon>Hexapoda</taxon>
        <taxon>Insecta</taxon>
        <taxon>Pterygota</taxon>
        <taxon>Neoptera</taxon>
        <taxon>Endopterygota</taxon>
        <taxon>Hymenoptera</taxon>
        <taxon>Apocrita</taxon>
        <taxon>Aculeata</taxon>
        <taxon>Vespoidea</taxon>
        <taxon>Vespidae</taxon>
        <taxon>Vespinae</taxon>
        <taxon>Vespula</taxon>
    </lineage>
</organism>
<comment type="caution">
    <text evidence="2">The sequence shown here is derived from an EMBL/GenBank/DDBJ whole genome shotgun (WGS) entry which is preliminary data.</text>
</comment>